<evidence type="ECO:0000256" key="2">
    <source>
        <dbReference type="ARBA" id="ARBA00007774"/>
    </source>
</evidence>
<evidence type="ECO:0000256" key="4">
    <source>
        <dbReference type="ARBA" id="ARBA00023242"/>
    </source>
</evidence>
<accession>A0ABD0X468</accession>
<protein>
    <recommendedName>
        <fullName evidence="9">U3 small nucleolar RNA-associated protein 14 homolog A</fullName>
    </recommendedName>
</protein>
<proteinExistence type="inferred from homology"/>
<keyword evidence="5" id="KW-0175">Coiled coil</keyword>
<comment type="caution">
    <text evidence="7">The sequence shown here is derived from an EMBL/GenBank/DDBJ whole genome shotgun (WGS) entry which is preliminary data.</text>
</comment>
<evidence type="ECO:0000256" key="3">
    <source>
        <dbReference type="ARBA" id="ARBA00022553"/>
    </source>
</evidence>
<evidence type="ECO:0000313" key="7">
    <source>
        <dbReference type="EMBL" id="KAL0993969.1"/>
    </source>
</evidence>
<comment type="subcellular location">
    <subcellularLocation>
        <location evidence="1">Nucleus</location>
        <location evidence="1">Nucleolus</location>
    </subcellularLocation>
</comment>
<feature type="region of interest" description="Disordered" evidence="6">
    <location>
        <begin position="769"/>
        <end position="806"/>
    </location>
</feature>
<evidence type="ECO:0008006" key="9">
    <source>
        <dbReference type="Google" id="ProtNLM"/>
    </source>
</evidence>
<keyword evidence="8" id="KW-1185">Reference proteome</keyword>
<feature type="compositionally biased region" description="Basic and acidic residues" evidence="6">
    <location>
        <begin position="29"/>
        <end position="38"/>
    </location>
</feature>
<dbReference type="GO" id="GO:0005730">
    <property type="term" value="C:nucleolus"/>
    <property type="evidence" value="ECO:0007669"/>
    <property type="project" value="UniProtKB-SubCell"/>
</dbReference>
<feature type="compositionally biased region" description="Basic residues" evidence="6">
    <location>
        <begin position="790"/>
        <end position="806"/>
    </location>
</feature>
<dbReference type="PANTHER" id="PTHR14150">
    <property type="entry name" value="U3 SMALL NUCLEOLAR RNA-ASSOCIATED PROTEIN 14"/>
    <property type="match status" value="1"/>
</dbReference>
<feature type="compositionally biased region" description="Polar residues" evidence="6">
    <location>
        <begin position="567"/>
        <end position="579"/>
    </location>
</feature>
<sequence length="806" mass="91674">MVESKAAKRRKRKTQKEDKKTTSATVLQRIRDAEEELHQTQTEDVISASEDEGGDDEERKHSKLLDAIRSLGGKRRKKLTERSEASIQVSEFAVNAEGEGDKIHLSELIENIDKASTSLSKAKQRLNKLKNHHSTLDTPLNRKEAEQIQREVAFEKTSKLVSGWEHVVNQNQRAEQLVFPLKQELSGPKRMEHVVSGWKAQTPLEKEIFSLLHANNQPVHDVVLTAGEESSIKAMSLEEAKLRRAELQKFRALQSYYEAKAKRQKKIKSKTYHKIQHKVLRKDYLKHFDELLKTDPDAALEELNKAELSRMKERMTLKHQNSGKWAKSRAIMAKYDEGARKAMQQQLEVNKDLTLKLVIPTDEDEEDEEESVEALPSFVNDAEPIVDAVNPWMRGKLSTEPALQEESNDMETSGARPGNVQAEEEANHLQEVEEEVEETEEEAILRGFEERRKMRRVEDVEVTPMFVGDNKELPAEKAEAIEVSDDDDDNDNEEEEAEISTFTRLFQGLVKNHVDSPAETAKMGASICVGQDESPTMLDEGLVRVMAPEDLELLSQGDASLMTTSAPRIEQTDSQSETQHAGEKKRKIMIDPNEVLTKEAKVIKVPFAPTAVDDVEGMEEQRVIIKEAFAGDDVVSDFLKDKEKQEEARKPKDLDLTLPGWGEWGGIGLKPSNRKRRFLVQAAEPTPRRDLKLPNVIFSEKRDSSIARLQVCQLPFPFRHPKEFEHVICSPIGHTWNTQNAVQKITAPKVMTKLGTIIEPMSREKYIKNQELVAPGRKSDQYLESDKGTQNKKRSQQKKKHKPKKN</sequence>
<feature type="compositionally biased region" description="Acidic residues" evidence="6">
    <location>
        <begin position="432"/>
        <end position="442"/>
    </location>
</feature>
<dbReference type="PANTHER" id="PTHR14150:SF12">
    <property type="entry name" value="U3 SMALL NUCLEOLAR RNA-ASSOCIATED PROTEIN 14 HOMOLOG A"/>
    <property type="match status" value="1"/>
</dbReference>
<reference evidence="7 8" key="1">
    <citation type="submission" date="2024-06" db="EMBL/GenBank/DDBJ databases">
        <authorList>
            <person name="Pan Q."/>
            <person name="Wen M."/>
            <person name="Jouanno E."/>
            <person name="Zahm M."/>
            <person name="Klopp C."/>
            <person name="Cabau C."/>
            <person name="Louis A."/>
            <person name="Berthelot C."/>
            <person name="Parey E."/>
            <person name="Roest Crollius H."/>
            <person name="Montfort J."/>
            <person name="Robinson-Rechavi M."/>
            <person name="Bouchez O."/>
            <person name="Lampietro C."/>
            <person name="Lopez Roques C."/>
            <person name="Donnadieu C."/>
            <person name="Postlethwait J."/>
            <person name="Bobe J."/>
            <person name="Verreycken H."/>
            <person name="Guiguen Y."/>
        </authorList>
    </citation>
    <scope>NUCLEOTIDE SEQUENCE [LARGE SCALE GENOMIC DNA]</scope>
    <source>
        <strain evidence="7">Up_M1</strain>
        <tissue evidence="7">Testis</tissue>
    </source>
</reference>
<evidence type="ECO:0000313" key="8">
    <source>
        <dbReference type="Proteomes" id="UP001557470"/>
    </source>
</evidence>
<comment type="similarity">
    <text evidence="2">Belongs to the UTP14 family.</text>
</comment>
<dbReference type="AlphaFoldDB" id="A0ABD0X468"/>
<keyword evidence="3" id="KW-0597">Phosphoprotein</keyword>
<keyword evidence="4" id="KW-0539">Nucleus</keyword>
<feature type="compositionally biased region" description="Basic and acidic residues" evidence="6">
    <location>
        <begin position="777"/>
        <end position="789"/>
    </location>
</feature>
<name>A0ABD0X468_UMBPY</name>
<dbReference type="EMBL" id="JAGEUA010000003">
    <property type="protein sequence ID" value="KAL0993969.1"/>
    <property type="molecule type" value="Genomic_DNA"/>
</dbReference>
<evidence type="ECO:0000256" key="6">
    <source>
        <dbReference type="SAM" id="MobiDB-lite"/>
    </source>
</evidence>
<feature type="region of interest" description="Disordered" evidence="6">
    <location>
        <begin position="567"/>
        <end position="586"/>
    </location>
</feature>
<evidence type="ECO:0000256" key="1">
    <source>
        <dbReference type="ARBA" id="ARBA00004604"/>
    </source>
</evidence>
<feature type="region of interest" description="Disordered" evidence="6">
    <location>
        <begin position="1"/>
        <end position="65"/>
    </location>
</feature>
<feature type="coiled-coil region" evidence="5">
    <location>
        <begin position="105"/>
        <end position="132"/>
    </location>
</feature>
<evidence type="ECO:0000256" key="5">
    <source>
        <dbReference type="SAM" id="Coils"/>
    </source>
</evidence>
<dbReference type="Pfam" id="PF04615">
    <property type="entry name" value="Utp14"/>
    <property type="match status" value="1"/>
</dbReference>
<dbReference type="Proteomes" id="UP001557470">
    <property type="component" value="Unassembled WGS sequence"/>
</dbReference>
<dbReference type="InterPro" id="IPR006709">
    <property type="entry name" value="SSU_processome_Utp14"/>
</dbReference>
<organism evidence="7 8">
    <name type="scientific">Umbra pygmaea</name>
    <name type="common">Eastern mudminnow</name>
    <dbReference type="NCBI Taxonomy" id="75934"/>
    <lineage>
        <taxon>Eukaryota</taxon>
        <taxon>Metazoa</taxon>
        <taxon>Chordata</taxon>
        <taxon>Craniata</taxon>
        <taxon>Vertebrata</taxon>
        <taxon>Euteleostomi</taxon>
        <taxon>Actinopterygii</taxon>
        <taxon>Neopterygii</taxon>
        <taxon>Teleostei</taxon>
        <taxon>Protacanthopterygii</taxon>
        <taxon>Esociformes</taxon>
        <taxon>Umbridae</taxon>
        <taxon>Umbra</taxon>
    </lineage>
</organism>
<gene>
    <name evidence="7" type="ORF">UPYG_G00116250</name>
</gene>
<feature type="region of interest" description="Disordered" evidence="6">
    <location>
        <begin position="401"/>
        <end position="443"/>
    </location>
</feature>